<reference evidence="2 3" key="1">
    <citation type="submission" date="2019-05" db="EMBL/GenBank/DDBJ databases">
        <authorList>
            <consortium name="Science for Life Laboratories"/>
        </authorList>
    </citation>
    <scope>NUCLEOTIDE SEQUENCE [LARGE SCALE GENOMIC DNA]</scope>
    <source>
        <strain evidence="2">Soil9</strain>
    </source>
</reference>
<dbReference type="RefSeq" id="WP_162672493.1">
    <property type="nucleotide sequence ID" value="NZ_LR593886.1"/>
</dbReference>
<name>A0A6P2DG64_9BACT</name>
<feature type="region of interest" description="Disordered" evidence="1">
    <location>
        <begin position="162"/>
        <end position="183"/>
    </location>
</feature>
<dbReference type="KEGG" id="gms:SOIL9_78020"/>
<dbReference type="Proteomes" id="UP000464178">
    <property type="component" value="Chromosome"/>
</dbReference>
<dbReference type="Pfam" id="PF25209">
    <property type="entry name" value="Phage_capsid_4"/>
    <property type="match status" value="1"/>
</dbReference>
<gene>
    <name evidence="2" type="ORF">SOIL9_78020</name>
</gene>
<proteinExistence type="predicted"/>
<keyword evidence="3" id="KW-1185">Reference proteome</keyword>
<evidence type="ECO:0008006" key="4">
    <source>
        <dbReference type="Google" id="ProtNLM"/>
    </source>
</evidence>
<accession>A0A6P2DG64</accession>
<evidence type="ECO:0000313" key="3">
    <source>
        <dbReference type="Proteomes" id="UP000464178"/>
    </source>
</evidence>
<dbReference type="EMBL" id="LR593886">
    <property type="protein sequence ID" value="VTS01580.1"/>
    <property type="molecule type" value="Genomic_DNA"/>
</dbReference>
<dbReference type="AlphaFoldDB" id="A0A6P2DG64"/>
<evidence type="ECO:0000313" key="2">
    <source>
        <dbReference type="EMBL" id="VTS01580.1"/>
    </source>
</evidence>
<organism evidence="2 3">
    <name type="scientific">Gemmata massiliana</name>
    <dbReference type="NCBI Taxonomy" id="1210884"/>
    <lineage>
        <taxon>Bacteria</taxon>
        <taxon>Pseudomonadati</taxon>
        <taxon>Planctomycetota</taxon>
        <taxon>Planctomycetia</taxon>
        <taxon>Gemmatales</taxon>
        <taxon>Gemmataceae</taxon>
        <taxon>Gemmata</taxon>
    </lineage>
</organism>
<protein>
    <recommendedName>
        <fullName evidence="4">Capsid protein</fullName>
    </recommendedName>
</protein>
<sequence>MSGILGNVANKELLSGYVEEDMTWKEIAAVKSVSNFQQVTSYRMLDDMEYEELGPDGKIKHGTAGQESYTRQAKTYAKMFALTRTDIVNDDLGAFDDLRTRLGRGSSKKFNKIFWAKFINNGSFFTAGRTNYISGATTNLGTDGVGLGLAVQAFRKMKSPTADGTKAVNADTQNPVGSAPGGRPEILLVPPELEGNAEVIYRNQNLGAVANASANIYQNKYRPVVAWQLSDPGYTGYSTTAWHLLNNPAYLAAMVVSFLNGNMSPTVESADADFDELGVRFRGYHDFGCDQAEYLAGVKSKGAA</sequence>
<evidence type="ECO:0000256" key="1">
    <source>
        <dbReference type="SAM" id="MobiDB-lite"/>
    </source>
</evidence>